<feature type="domain" description="DSBA-like thioredoxin" evidence="1">
    <location>
        <begin position="6"/>
        <end position="207"/>
    </location>
</feature>
<organism evidence="2 3">
    <name type="scientific">Ferrimonas pelagia</name>
    <dbReference type="NCBI Taxonomy" id="1177826"/>
    <lineage>
        <taxon>Bacteria</taxon>
        <taxon>Pseudomonadati</taxon>
        <taxon>Pseudomonadota</taxon>
        <taxon>Gammaproteobacteria</taxon>
        <taxon>Alteromonadales</taxon>
        <taxon>Ferrimonadaceae</taxon>
        <taxon>Ferrimonas</taxon>
    </lineage>
</organism>
<protein>
    <submittedName>
        <fullName evidence="2">DsbA family oxidoreductase</fullName>
    </submittedName>
</protein>
<dbReference type="CDD" id="cd03024">
    <property type="entry name" value="DsbA_FrnE"/>
    <property type="match status" value="1"/>
</dbReference>
<evidence type="ECO:0000313" key="2">
    <source>
        <dbReference type="EMBL" id="GAA4887014.1"/>
    </source>
</evidence>
<sequence>MKTLKIDIVSDVMCPWCAIGYRALKQALENLEGEVNAHLHWQPFELAPQMAREGEDLAEHLLNKYGFTLDQLKQNQANIEQRAQALGLPIRFFDGMKKYNTFDAHRLLHWAAEMGKQTELKEALFALYFVEGGDPSDEGQLIDLAGSVGLDRQVASEVLESGLYAEHVRAQQAHYRNLGVTSVPTFIVNDKYGITGGQPVAAFEQALREIAAKPAE</sequence>
<gene>
    <name evidence="2" type="ORF">GCM10023333_20560</name>
</gene>
<evidence type="ECO:0000259" key="1">
    <source>
        <dbReference type="Pfam" id="PF01323"/>
    </source>
</evidence>
<comment type="caution">
    <text evidence="2">The sequence shown here is derived from an EMBL/GenBank/DDBJ whole genome shotgun (WGS) entry which is preliminary data.</text>
</comment>
<reference evidence="3" key="1">
    <citation type="journal article" date="2019" name="Int. J. Syst. Evol. Microbiol.">
        <title>The Global Catalogue of Microorganisms (GCM) 10K type strain sequencing project: providing services to taxonomists for standard genome sequencing and annotation.</title>
        <authorList>
            <consortium name="The Broad Institute Genomics Platform"/>
            <consortium name="The Broad Institute Genome Sequencing Center for Infectious Disease"/>
            <person name="Wu L."/>
            <person name="Ma J."/>
        </authorList>
    </citation>
    <scope>NUCLEOTIDE SEQUENCE [LARGE SCALE GENOMIC DNA]</scope>
    <source>
        <strain evidence="3">JCM 18401</strain>
    </source>
</reference>
<dbReference type="RefSeq" id="WP_345335293.1">
    <property type="nucleotide sequence ID" value="NZ_BAABJZ010000069.1"/>
</dbReference>
<dbReference type="PANTHER" id="PTHR13887">
    <property type="entry name" value="GLUTATHIONE S-TRANSFERASE KAPPA"/>
    <property type="match status" value="1"/>
</dbReference>
<keyword evidence="3" id="KW-1185">Reference proteome</keyword>
<dbReference type="InterPro" id="IPR001853">
    <property type="entry name" value="DSBA-like_thioredoxin_dom"/>
</dbReference>
<dbReference type="Pfam" id="PF01323">
    <property type="entry name" value="DSBA"/>
    <property type="match status" value="1"/>
</dbReference>
<dbReference type="PANTHER" id="PTHR13887:SF41">
    <property type="entry name" value="THIOREDOXIN SUPERFAMILY PROTEIN"/>
    <property type="match status" value="1"/>
</dbReference>
<dbReference type="EMBL" id="BAABJZ010000069">
    <property type="protein sequence ID" value="GAA4887014.1"/>
    <property type="molecule type" value="Genomic_DNA"/>
</dbReference>
<dbReference type="Proteomes" id="UP001499988">
    <property type="component" value="Unassembled WGS sequence"/>
</dbReference>
<accession>A0ABP9EUH3</accession>
<evidence type="ECO:0000313" key="3">
    <source>
        <dbReference type="Proteomes" id="UP001499988"/>
    </source>
</evidence>
<dbReference type="SUPFAM" id="SSF52833">
    <property type="entry name" value="Thioredoxin-like"/>
    <property type="match status" value="1"/>
</dbReference>
<name>A0ABP9EUH3_9GAMM</name>
<dbReference type="Gene3D" id="3.40.30.10">
    <property type="entry name" value="Glutaredoxin"/>
    <property type="match status" value="1"/>
</dbReference>
<proteinExistence type="predicted"/>
<dbReference type="InterPro" id="IPR036249">
    <property type="entry name" value="Thioredoxin-like_sf"/>
</dbReference>